<evidence type="ECO:0000313" key="1">
    <source>
        <dbReference type="EMBL" id="DAE25384.1"/>
    </source>
</evidence>
<protein>
    <submittedName>
        <fullName evidence="1">Uncharacterized protein</fullName>
    </submittedName>
</protein>
<reference evidence="1" key="1">
    <citation type="journal article" date="2021" name="Proc. Natl. Acad. Sci. U.S.A.">
        <title>A Catalog of Tens of Thousands of Viruses from Human Metagenomes Reveals Hidden Associations with Chronic Diseases.</title>
        <authorList>
            <person name="Tisza M.J."/>
            <person name="Buck C.B."/>
        </authorList>
    </citation>
    <scope>NUCLEOTIDE SEQUENCE</scope>
    <source>
        <strain evidence="1">Ct6d71</strain>
    </source>
</reference>
<accession>A0A8S5R205</accession>
<proteinExistence type="predicted"/>
<organism evidence="1">
    <name type="scientific">Siphoviridae sp. ct6d71</name>
    <dbReference type="NCBI Taxonomy" id="2826298"/>
    <lineage>
        <taxon>Viruses</taxon>
        <taxon>Duplodnaviria</taxon>
        <taxon>Heunggongvirae</taxon>
        <taxon>Uroviricota</taxon>
        <taxon>Caudoviricetes</taxon>
    </lineage>
</organism>
<name>A0A8S5R205_9CAUD</name>
<sequence>MRNLEMNKVEPEMLTWEELLERQGTPVYILEAMENSGYWAIPWGADVVEGIGIVMLCHPEDVTDCGSQSMYGESFVAYTGEVPSRQGEIC</sequence>
<dbReference type="EMBL" id="BK015797">
    <property type="protein sequence ID" value="DAE25384.1"/>
    <property type="molecule type" value="Genomic_DNA"/>
</dbReference>